<dbReference type="PRINTS" id="PR00682">
    <property type="entry name" value="IPNSYNTHASE"/>
</dbReference>
<dbReference type="SUPFAM" id="SSF51197">
    <property type="entry name" value="Clavaminate synthase-like"/>
    <property type="match status" value="1"/>
</dbReference>
<keyword evidence="6" id="KW-1185">Reference proteome</keyword>
<accession>A0A100WHB7</accession>
<evidence type="ECO:0000256" key="3">
    <source>
        <dbReference type="RuleBase" id="RU003682"/>
    </source>
</evidence>
<dbReference type="InterPro" id="IPR005123">
    <property type="entry name" value="Oxoglu/Fe-dep_dioxygenase_dom"/>
</dbReference>
<proteinExistence type="inferred from homology"/>
<reference evidence="6" key="2">
    <citation type="submission" date="2016-02" db="EMBL/GenBank/DDBJ databases">
        <title>Draft genome sequence of five rapidly growing Mycobacterium species.</title>
        <authorList>
            <person name="Katahira K."/>
            <person name="Gotou Y."/>
            <person name="Iida K."/>
            <person name="Ogura Y."/>
            <person name="Hayashi T."/>
        </authorList>
    </citation>
    <scope>NUCLEOTIDE SEQUENCE [LARGE SCALE GENOMIC DNA]</scope>
    <source>
        <strain evidence="6">JCM15298</strain>
    </source>
</reference>
<dbReference type="AlphaFoldDB" id="A0A100WHB7"/>
<evidence type="ECO:0000313" key="6">
    <source>
        <dbReference type="Proteomes" id="UP000069443"/>
    </source>
</evidence>
<dbReference type="InterPro" id="IPR050231">
    <property type="entry name" value="Iron_ascorbate_oxido_reductase"/>
</dbReference>
<evidence type="ECO:0000313" key="5">
    <source>
        <dbReference type="EMBL" id="GAS98292.1"/>
    </source>
</evidence>
<sequence length="331" mass="36977">MSVVPIIDISALTDGDDDAKRRVGEALDHAGREIGFFQVVNHGIPDDLISEMYRVSDEFFALDADEKRRVRQPSPDAVRGYSSIGEQAFSYSEDVEQPRDLHEKFDIGPVDVDSADPYFAPENAGPHFLPNQWPARPDNMEQIWTDYFRAMNALARRLMSGFARGLDLDPDFFDGAIDKDISMLRAINYPHMDTPPLPGQMRAGAHTDYGSLTIVRQEEAPGGLEVFTQDGDWEPVPVVPGALVVNIGDLMAQWTNDLWISTRHRVRPPRPDSTGNTRRMSLVFFHQPNYDALVECLPSCLTPGTEPKYAPITSGDHLTQKFEKTIAFAAS</sequence>
<dbReference type="InterPro" id="IPR026992">
    <property type="entry name" value="DIOX_N"/>
</dbReference>
<evidence type="ECO:0000256" key="2">
    <source>
        <dbReference type="ARBA" id="ARBA00023194"/>
    </source>
</evidence>
<comment type="pathway">
    <text evidence="1">Antibiotic biosynthesis.</text>
</comment>
<evidence type="ECO:0000259" key="4">
    <source>
        <dbReference type="PROSITE" id="PS51471"/>
    </source>
</evidence>
<dbReference type="GO" id="GO:0016491">
    <property type="term" value="F:oxidoreductase activity"/>
    <property type="evidence" value="ECO:0007669"/>
    <property type="project" value="UniProtKB-KW"/>
</dbReference>
<dbReference type="GO" id="GO:0017000">
    <property type="term" value="P:antibiotic biosynthetic process"/>
    <property type="evidence" value="ECO:0007669"/>
    <property type="project" value="UniProtKB-KW"/>
</dbReference>
<dbReference type="Gene3D" id="2.60.120.330">
    <property type="entry name" value="B-lactam Antibiotic, Isopenicillin N Synthase, Chain"/>
    <property type="match status" value="1"/>
</dbReference>
<evidence type="ECO:0000256" key="1">
    <source>
        <dbReference type="ARBA" id="ARBA00004792"/>
    </source>
</evidence>
<comment type="similarity">
    <text evidence="3">Belongs to the iron/ascorbate-dependent oxidoreductase family.</text>
</comment>
<keyword evidence="3" id="KW-0479">Metal-binding</keyword>
<dbReference type="EMBL" id="BCSY01000081">
    <property type="protein sequence ID" value="GAS98292.1"/>
    <property type="molecule type" value="Genomic_DNA"/>
</dbReference>
<protein>
    <submittedName>
        <fullName evidence="5">2OG-Fe(II) oxygenase</fullName>
    </submittedName>
</protein>
<reference evidence="6" key="1">
    <citation type="journal article" date="2016" name="Genome Announc.">
        <title>Draft Genome Sequences of Five Rapidly Growing Mycobacterium Species, M. thermoresistibile, M. fortuitum subsp. acetamidolyticum, M. canariasense, M. brisbanense, and M. novocastrense.</title>
        <authorList>
            <person name="Katahira K."/>
            <person name="Ogura Y."/>
            <person name="Gotoh Y."/>
            <person name="Hayashi T."/>
        </authorList>
    </citation>
    <scope>NUCLEOTIDE SEQUENCE [LARGE SCALE GENOMIC DNA]</scope>
    <source>
        <strain evidence="6">JCM15298</strain>
    </source>
</reference>
<dbReference type="InterPro" id="IPR027443">
    <property type="entry name" value="IPNS-like_sf"/>
</dbReference>
<dbReference type="PANTHER" id="PTHR47990">
    <property type="entry name" value="2-OXOGLUTARATE (2OG) AND FE(II)-DEPENDENT OXYGENASE SUPERFAMILY PROTEIN-RELATED"/>
    <property type="match status" value="1"/>
</dbReference>
<keyword evidence="2" id="KW-0045">Antibiotic biosynthesis</keyword>
<dbReference type="PROSITE" id="PS51471">
    <property type="entry name" value="FE2OG_OXY"/>
    <property type="match status" value="1"/>
</dbReference>
<dbReference type="Pfam" id="PF14226">
    <property type="entry name" value="DIOX_N"/>
    <property type="match status" value="1"/>
</dbReference>
<gene>
    <name evidence="5" type="ORF">RMCC_5257</name>
</gene>
<dbReference type="OrthoDB" id="21825at2"/>
<dbReference type="Proteomes" id="UP000069443">
    <property type="component" value="Unassembled WGS sequence"/>
</dbReference>
<dbReference type="GO" id="GO:0046872">
    <property type="term" value="F:metal ion binding"/>
    <property type="evidence" value="ECO:0007669"/>
    <property type="project" value="UniProtKB-KW"/>
</dbReference>
<dbReference type="InterPro" id="IPR044861">
    <property type="entry name" value="IPNS-like_FE2OG_OXY"/>
</dbReference>
<organism evidence="5 6">
    <name type="scientific">Mycolicibacterium canariasense</name>
    <name type="common">Mycobacterium canariasense</name>
    <dbReference type="NCBI Taxonomy" id="228230"/>
    <lineage>
        <taxon>Bacteria</taxon>
        <taxon>Bacillati</taxon>
        <taxon>Actinomycetota</taxon>
        <taxon>Actinomycetes</taxon>
        <taxon>Mycobacteriales</taxon>
        <taxon>Mycobacteriaceae</taxon>
        <taxon>Mycolicibacterium</taxon>
    </lineage>
</organism>
<keyword evidence="3" id="KW-0560">Oxidoreductase</keyword>
<keyword evidence="3" id="KW-0408">Iron</keyword>
<feature type="domain" description="Fe2OG dioxygenase" evidence="4">
    <location>
        <begin position="180"/>
        <end position="288"/>
    </location>
</feature>
<dbReference type="Pfam" id="PF03171">
    <property type="entry name" value="2OG-FeII_Oxy"/>
    <property type="match status" value="1"/>
</dbReference>
<name>A0A100WHB7_MYCCR</name>
<comment type="caution">
    <text evidence="5">The sequence shown here is derived from an EMBL/GenBank/DDBJ whole genome shotgun (WGS) entry which is preliminary data.</text>
</comment>
<dbReference type="STRING" id="228230.RMCC_5257"/>
<dbReference type="RefSeq" id="WP_062659106.1">
    <property type="nucleotide sequence ID" value="NZ_BCSY01000081.1"/>
</dbReference>